<dbReference type="InterPro" id="IPR003736">
    <property type="entry name" value="PAAI_dom"/>
</dbReference>
<dbReference type="InterPro" id="IPR039298">
    <property type="entry name" value="ACOT13"/>
</dbReference>
<dbReference type="InterPro" id="IPR029069">
    <property type="entry name" value="HotDog_dom_sf"/>
</dbReference>
<dbReference type="AlphaFoldDB" id="A0A1M7PHD5"/>
<dbReference type="STRING" id="735517.SAMN05444272_4401"/>
<dbReference type="SUPFAM" id="SSF54637">
    <property type="entry name" value="Thioesterase/thiol ester dehydrase-isomerase"/>
    <property type="match status" value="1"/>
</dbReference>
<proteinExistence type="inferred from homology"/>
<dbReference type="EMBL" id="FRBW01000008">
    <property type="protein sequence ID" value="SHN16464.1"/>
    <property type="molecule type" value="Genomic_DNA"/>
</dbReference>
<dbReference type="Proteomes" id="UP000186002">
    <property type="component" value="Unassembled WGS sequence"/>
</dbReference>
<dbReference type="RefSeq" id="WP_208980200.1">
    <property type="nucleotide sequence ID" value="NZ_FRBW01000008.1"/>
</dbReference>
<name>A0A1M7PHD5_9HYPH</name>
<reference evidence="4 5" key="1">
    <citation type="submission" date="2016-11" db="EMBL/GenBank/DDBJ databases">
        <authorList>
            <person name="Jaros S."/>
            <person name="Januszkiewicz K."/>
            <person name="Wedrychowicz H."/>
        </authorList>
    </citation>
    <scope>NUCLEOTIDE SEQUENCE [LARGE SCALE GENOMIC DNA]</scope>
    <source>
        <strain evidence="4 5">DSM 22153</strain>
    </source>
</reference>
<keyword evidence="5" id="KW-1185">Reference proteome</keyword>
<dbReference type="CDD" id="cd03443">
    <property type="entry name" value="PaaI_thioesterase"/>
    <property type="match status" value="1"/>
</dbReference>
<evidence type="ECO:0000256" key="2">
    <source>
        <dbReference type="ARBA" id="ARBA00022801"/>
    </source>
</evidence>
<comment type="similarity">
    <text evidence="1">Belongs to the thioesterase PaaI family.</text>
</comment>
<evidence type="ECO:0000256" key="1">
    <source>
        <dbReference type="ARBA" id="ARBA00008324"/>
    </source>
</evidence>
<dbReference type="Gene3D" id="3.10.129.10">
    <property type="entry name" value="Hotdog Thioesterase"/>
    <property type="match status" value="1"/>
</dbReference>
<protein>
    <submittedName>
        <fullName evidence="4">Uncharacterized domain 1-containing protein</fullName>
    </submittedName>
</protein>
<accession>A0A1M7PHD5</accession>
<dbReference type="Pfam" id="PF03061">
    <property type="entry name" value="4HBT"/>
    <property type="match status" value="1"/>
</dbReference>
<dbReference type="PANTHER" id="PTHR21660:SF1">
    <property type="entry name" value="ACYL-COENZYME A THIOESTERASE 13"/>
    <property type="match status" value="1"/>
</dbReference>
<evidence type="ECO:0000313" key="5">
    <source>
        <dbReference type="Proteomes" id="UP000186002"/>
    </source>
</evidence>
<keyword evidence="2" id="KW-0378">Hydrolase</keyword>
<evidence type="ECO:0000259" key="3">
    <source>
        <dbReference type="Pfam" id="PF03061"/>
    </source>
</evidence>
<feature type="domain" description="Thioesterase" evidence="3">
    <location>
        <begin position="51"/>
        <end position="123"/>
    </location>
</feature>
<sequence length="142" mass="15411">MLTQDIVPEGWKAARIDGFIGLMGPLLRATDQGDQDRYALQTDERHTNAIGLIHGGVLTSLLDQVMAISAWRAADRRPTVTVQMETRFLSAAKAGDFLEMEARIRHKTQSMIFAEAEISGPSGVVAAASCVLKVTSKEGVQK</sequence>
<dbReference type="InterPro" id="IPR006683">
    <property type="entry name" value="Thioestr_dom"/>
</dbReference>
<dbReference type="GO" id="GO:0047617">
    <property type="term" value="F:fatty acyl-CoA hydrolase activity"/>
    <property type="evidence" value="ECO:0007669"/>
    <property type="project" value="InterPro"/>
</dbReference>
<dbReference type="NCBIfam" id="TIGR00369">
    <property type="entry name" value="unchar_dom_1"/>
    <property type="match status" value="1"/>
</dbReference>
<organism evidence="4 5">
    <name type="scientific">Roseibium suaedae</name>
    <dbReference type="NCBI Taxonomy" id="735517"/>
    <lineage>
        <taxon>Bacteria</taxon>
        <taxon>Pseudomonadati</taxon>
        <taxon>Pseudomonadota</taxon>
        <taxon>Alphaproteobacteria</taxon>
        <taxon>Hyphomicrobiales</taxon>
        <taxon>Stappiaceae</taxon>
        <taxon>Roseibium</taxon>
    </lineage>
</organism>
<evidence type="ECO:0000313" key="4">
    <source>
        <dbReference type="EMBL" id="SHN16464.1"/>
    </source>
</evidence>
<gene>
    <name evidence="4" type="ORF">SAMN05444272_4401</name>
</gene>
<dbReference type="PANTHER" id="PTHR21660">
    <property type="entry name" value="THIOESTERASE SUPERFAMILY MEMBER-RELATED"/>
    <property type="match status" value="1"/>
</dbReference>